<name>A0A366HN26_9BACT</name>
<evidence type="ECO:0000313" key="2">
    <source>
        <dbReference type="Proteomes" id="UP000253426"/>
    </source>
</evidence>
<reference evidence="1 2" key="1">
    <citation type="submission" date="2018-06" db="EMBL/GenBank/DDBJ databases">
        <title>Genomic Encyclopedia of Type Strains, Phase IV (KMG-IV): sequencing the most valuable type-strain genomes for metagenomic binning, comparative biology and taxonomic classification.</title>
        <authorList>
            <person name="Goeker M."/>
        </authorList>
    </citation>
    <scope>NUCLEOTIDE SEQUENCE [LARGE SCALE GENOMIC DNA]</scope>
    <source>
        <strain evidence="1 2">DSM 25532</strain>
    </source>
</reference>
<dbReference type="EMBL" id="QNRR01000005">
    <property type="protein sequence ID" value="RBP43846.1"/>
    <property type="molecule type" value="Genomic_DNA"/>
</dbReference>
<dbReference type="AlphaFoldDB" id="A0A366HN26"/>
<accession>A0A366HN26</accession>
<organism evidence="1 2">
    <name type="scientific">Roseimicrobium gellanilyticum</name>
    <dbReference type="NCBI Taxonomy" id="748857"/>
    <lineage>
        <taxon>Bacteria</taxon>
        <taxon>Pseudomonadati</taxon>
        <taxon>Verrucomicrobiota</taxon>
        <taxon>Verrucomicrobiia</taxon>
        <taxon>Verrucomicrobiales</taxon>
        <taxon>Verrucomicrobiaceae</taxon>
        <taxon>Roseimicrobium</taxon>
    </lineage>
</organism>
<proteinExistence type="predicted"/>
<keyword evidence="2" id="KW-1185">Reference proteome</keyword>
<evidence type="ECO:0000313" key="1">
    <source>
        <dbReference type="EMBL" id="RBP43846.1"/>
    </source>
</evidence>
<dbReference type="Proteomes" id="UP000253426">
    <property type="component" value="Unassembled WGS sequence"/>
</dbReference>
<sequence>MKEKLRIGNTSVACEAQMTLFGRASTTPASL</sequence>
<protein>
    <submittedName>
        <fullName evidence="1">Uncharacterized protein</fullName>
    </submittedName>
</protein>
<comment type="caution">
    <text evidence="1">The sequence shown here is derived from an EMBL/GenBank/DDBJ whole genome shotgun (WGS) entry which is preliminary data.</text>
</comment>
<gene>
    <name evidence="1" type="ORF">DES53_105245</name>
</gene>